<dbReference type="Proteomes" id="UP001317870">
    <property type="component" value="Chromosome"/>
</dbReference>
<dbReference type="InterPro" id="IPR000157">
    <property type="entry name" value="TIR_dom"/>
</dbReference>
<dbReference type="PROSITE" id="PS50104">
    <property type="entry name" value="TIR"/>
    <property type="match status" value="1"/>
</dbReference>
<dbReference type="InterPro" id="IPR035897">
    <property type="entry name" value="Toll_tir_struct_dom_sf"/>
</dbReference>
<keyword evidence="1 3" id="KW-0853">WD repeat</keyword>
<evidence type="ECO:0000259" key="4">
    <source>
        <dbReference type="PROSITE" id="PS50104"/>
    </source>
</evidence>
<gene>
    <name evidence="5" type="ORF">IFM12276_33360</name>
</gene>
<dbReference type="RefSeq" id="WP_281880613.1">
    <property type="nucleotide sequence ID" value="NZ_AP026978.1"/>
</dbReference>
<dbReference type="PROSITE" id="PS50294">
    <property type="entry name" value="WD_REPEATS_REGION"/>
    <property type="match status" value="1"/>
</dbReference>
<dbReference type="EMBL" id="AP026978">
    <property type="protein sequence ID" value="BDU00308.1"/>
    <property type="molecule type" value="Genomic_DNA"/>
</dbReference>
<protein>
    <recommendedName>
        <fullName evidence="4">TIR domain-containing protein</fullName>
    </recommendedName>
</protein>
<feature type="repeat" description="WD" evidence="3">
    <location>
        <begin position="296"/>
        <end position="332"/>
    </location>
</feature>
<dbReference type="PROSITE" id="PS50082">
    <property type="entry name" value="WD_REPEATS_2"/>
    <property type="match status" value="1"/>
</dbReference>
<evidence type="ECO:0000313" key="5">
    <source>
        <dbReference type="EMBL" id="BDU00308.1"/>
    </source>
</evidence>
<evidence type="ECO:0000256" key="1">
    <source>
        <dbReference type="ARBA" id="ARBA00022574"/>
    </source>
</evidence>
<evidence type="ECO:0000313" key="6">
    <source>
        <dbReference type="Proteomes" id="UP001317870"/>
    </source>
</evidence>
<accession>A0ABN6U586</accession>
<dbReference type="PROSITE" id="PS00678">
    <property type="entry name" value="WD_REPEATS_1"/>
    <property type="match status" value="1"/>
</dbReference>
<evidence type="ECO:0000256" key="3">
    <source>
        <dbReference type="PROSITE-ProRule" id="PRU00221"/>
    </source>
</evidence>
<evidence type="ECO:0000256" key="2">
    <source>
        <dbReference type="ARBA" id="ARBA00022737"/>
    </source>
</evidence>
<dbReference type="SUPFAM" id="SSF50978">
    <property type="entry name" value="WD40 repeat-like"/>
    <property type="match status" value="1"/>
</dbReference>
<proteinExistence type="predicted"/>
<dbReference type="SMART" id="SM00320">
    <property type="entry name" value="WD40"/>
    <property type="match status" value="1"/>
</dbReference>
<keyword evidence="2" id="KW-0677">Repeat</keyword>
<dbReference type="InterPro" id="IPR001680">
    <property type="entry name" value="WD40_rpt"/>
</dbReference>
<organism evidence="5 6">
    <name type="scientific">Nocardia sputorum</name>
    <dbReference type="NCBI Taxonomy" id="2984338"/>
    <lineage>
        <taxon>Bacteria</taxon>
        <taxon>Bacillati</taxon>
        <taxon>Actinomycetota</taxon>
        <taxon>Actinomycetes</taxon>
        <taxon>Mycobacteriales</taxon>
        <taxon>Nocardiaceae</taxon>
        <taxon>Nocardia</taxon>
    </lineage>
</organism>
<dbReference type="InterPro" id="IPR015943">
    <property type="entry name" value="WD40/YVTN_repeat-like_dom_sf"/>
</dbReference>
<dbReference type="InterPro" id="IPR019775">
    <property type="entry name" value="WD40_repeat_CS"/>
</dbReference>
<dbReference type="InterPro" id="IPR036322">
    <property type="entry name" value="WD40_repeat_dom_sf"/>
</dbReference>
<dbReference type="Gene3D" id="3.40.50.10140">
    <property type="entry name" value="Toll/interleukin-1 receptor homology (TIR) domain"/>
    <property type="match status" value="1"/>
</dbReference>
<feature type="domain" description="TIR" evidence="4">
    <location>
        <begin position="19"/>
        <end position="179"/>
    </location>
</feature>
<dbReference type="Gene3D" id="2.130.10.10">
    <property type="entry name" value="YVTN repeat-like/Quinoprotein amine dehydrogenase"/>
    <property type="match status" value="1"/>
</dbReference>
<dbReference type="Pfam" id="PF00400">
    <property type="entry name" value="WD40"/>
    <property type="match status" value="1"/>
</dbReference>
<reference evidence="5 6" key="1">
    <citation type="submission" date="2022-11" db="EMBL/GenBank/DDBJ databases">
        <title>Genome Sequencing of Nocardia sp. ON39_IFM12276 and assembly.</title>
        <authorList>
            <person name="Shimojima M."/>
            <person name="Toyokawa M."/>
            <person name="Uesaka K."/>
        </authorList>
    </citation>
    <scope>NUCLEOTIDE SEQUENCE [LARGE SCALE GENOMIC DNA]</scope>
    <source>
        <strain evidence="5 6">IFM 12276</strain>
    </source>
</reference>
<dbReference type="SUPFAM" id="SSF52200">
    <property type="entry name" value="Toll/Interleukin receptor TIR domain"/>
    <property type="match status" value="1"/>
</dbReference>
<sequence length="345" mass="38135">MRSRRTLTMGPRPSFGTADVIDVFISYSHASDDALAPALQRGLSRLAKGWARPSALRVFRDRTDLSAAHNLTAEIEDALRRSRYFVLLASPQSAASRWVRKEIRYWTENKAPDTFLIALTDGVIAWAGDDFDWPKTTALPRSLRGYFDAEPIWVDLTFARDENQRSLRHSGFRSAVASLAAGPRGVPKARLDSDDVRIHRTAMRLRMAAFVLVCVTAVTAVVQGAEARRQRDVAETRFRQATALRLVSEASAMIDGRQGGGVERAVQQLLVGQAIGGRSETAMREIYDRLSLERVIHASQNGVRDTAFSPDGRRVASAGADGTVRLWDVDTGWQFGRSLTGHQEG</sequence>
<name>A0ABN6U586_9NOCA</name>
<keyword evidence="6" id="KW-1185">Reference proteome</keyword>
<dbReference type="Pfam" id="PF13676">
    <property type="entry name" value="TIR_2"/>
    <property type="match status" value="1"/>
</dbReference>
<dbReference type="SMART" id="SM00255">
    <property type="entry name" value="TIR"/>
    <property type="match status" value="1"/>
</dbReference>